<gene>
    <name evidence="1" type="ORF">SAMN04488523_102198</name>
</gene>
<evidence type="ECO:0000313" key="1">
    <source>
        <dbReference type="EMBL" id="SFD72733.1"/>
    </source>
</evidence>
<dbReference type="Proteomes" id="UP000198977">
    <property type="component" value="Unassembled WGS sequence"/>
</dbReference>
<evidence type="ECO:0000313" key="2">
    <source>
        <dbReference type="Proteomes" id="UP000198977"/>
    </source>
</evidence>
<dbReference type="InterPro" id="IPR003772">
    <property type="entry name" value="YceD"/>
</dbReference>
<proteinExistence type="predicted"/>
<organism evidence="1 2">
    <name type="scientific">Sulfitobacter brevis</name>
    <dbReference type="NCBI Taxonomy" id="74348"/>
    <lineage>
        <taxon>Bacteria</taxon>
        <taxon>Pseudomonadati</taxon>
        <taxon>Pseudomonadota</taxon>
        <taxon>Alphaproteobacteria</taxon>
        <taxon>Rhodobacterales</taxon>
        <taxon>Roseobacteraceae</taxon>
        <taxon>Sulfitobacter</taxon>
    </lineage>
</organism>
<dbReference type="STRING" id="74348.SAMN04488523_102198"/>
<name>A0A1I1UV51_9RHOB</name>
<reference evidence="1 2" key="1">
    <citation type="submission" date="2016-10" db="EMBL/GenBank/DDBJ databases">
        <authorList>
            <person name="de Groot N.N."/>
        </authorList>
    </citation>
    <scope>NUCLEOTIDE SEQUENCE [LARGE SCALE GENOMIC DNA]</scope>
    <source>
        <strain evidence="1 2">DSM 11443</strain>
    </source>
</reference>
<dbReference type="Pfam" id="PF02620">
    <property type="entry name" value="YceD"/>
    <property type="match status" value="1"/>
</dbReference>
<keyword evidence="2" id="KW-1185">Reference proteome</keyword>
<dbReference type="EMBL" id="FOMW01000002">
    <property type="protein sequence ID" value="SFD72733.1"/>
    <property type="molecule type" value="Genomic_DNA"/>
</dbReference>
<accession>A0A1I1UV51</accession>
<dbReference type="AlphaFoldDB" id="A0A1I1UV51"/>
<protein>
    <submittedName>
        <fullName evidence="1">Uncharacterized metal-binding protein YceD, DUF177 family</fullName>
    </submittedName>
</protein>
<sequence length="183" mass="20191">MHMSRTPPSPTALRVADLLQSARNTFALRPDAATCTEIANTLDLSALRKLSFEGEIVPLGKTDWELRAKLGATIVQPCVVTLEPVTTRIDQKITRRFVHDYSDPEDPEVEMPEDETTEALGAWIDPAVVMQEALVLAVPEYPRKDEAELGQLVYTKPGDAPMTDEDARPFAGLASFKDKLEGK</sequence>